<dbReference type="EMBL" id="CAJGYO010000009">
    <property type="protein sequence ID" value="CAD6252843.1"/>
    <property type="molecule type" value="Genomic_DNA"/>
</dbReference>
<feature type="region of interest" description="Disordered" evidence="1">
    <location>
        <begin position="1"/>
        <end position="37"/>
    </location>
</feature>
<feature type="domain" description="Retrovirus-related Pol polyprotein from transposon TNT 1-94-like beta-barrel" evidence="2">
    <location>
        <begin position="40"/>
        <end position="114"/>
    </location>
</feature>
<dbReference type="AlphaFoldDB" id="A0A811Q3P3"/>
<gene>
    <name evidence="3" type="ORF">NCGR_LOCUS36490</name>
</gene>
<dbReference type="Pfam" id="PF22936">
    <property type="entry name" value="Pol_BBD"/>
    <property type="match status" value="1"/>
</dbReference>
<dbReference type="OrthoDB" id="669612at2759"/>
<comment type="caution">
    <text evidence="3">The sequence shown here is derived from an EMBL/GenBank/DDBJ whole genome shotgun (WGS) entry which is preliminary data.</text>
</comment>
<keyword evidence="4" id="KW-1185">Reference proteome</keyword>
<name>A0A811Q3P3_9POAL</name>
<organism evidence="3 4">
    <name type="scientific">Miscanthus lutarioriparius</name>
    <dbReference type="NCBI Taxonomy" id="422564"/>
    <lineage>
        <taxon>Eukaryota</taxon>
        <taxon>Viridiplantae</taxon>
        <taxon>Streptophyta</taxon>
        <taxon>Embryophyta</taxon>
        <taxon>Tracheophyta</taxon>
        <taxon>Spermatophyta</taxon>
        <taxon>Magnoliopsida</taxon>
        <taxon>Liliopsida</taxon>
        <taxon>Poales</taxon>
        <taxon>Poaceae</taxon>
        <taxon>PACMAD clade</taxon>
        <taxon>Panicoideae</taxon>
        <taxon>Andropogonodae</taxon>
        <taxon>Andropogoneae</taxon>
        <taxon>Saccharinae</taxon>
        <taxon>Miscanthus</taxon>
    </lineage>
</organism>
<accession>A0A811Q3P3</accession>
<evidence type="ECO:0000256" key="1">
    <source>
        <dbReference type="SAM" id="MobiDB-lite"/>
    </source>
</evidence>
<sequence length="212" mass="21787">MYAYTASVSAAQPAAPPGGDNGSSSNSSRPTPPPPWPKLVLDSGASIHVVGDASLLSNLRDAPAGMRIQVANGNTLPVTKIGDIQMAAAGFTIPGVYLAPGLTSNLISVRELTRQSRICTWFDGDRATLYAGPELVGEAVAPQENSSGLYVLQFLSVPKEAAANASSGNGLDGEIRLVPVWCGSSSRGSFGATLCWLKALLREADAGAACSQ</sequence>
<evidence type="ECO:0000259" key="2">
    <source>
        <dbReference type="Pfam" id="PF22936"/>
    </source>
</evidence>
<evidence type="ECO:0000313" key="4">
    <source>
        <dbReference type="Proteomes" id="UP000604825"/>
    </source>
</evidence>
<dbReference type="InterPro" id="IPR054722">
    <property type="entry name" value="PolX-like_BBD"/>
</dbReference>
<reference evidence="3" key="1">
    <citation type="submission" date="2020-10" db="EMBL/GenBank/DDBJ databases">
        <authorList>
            <person name="Han B."/>
            <person name="Lu T."/>
            <person name="Zhao Q."/>
            <person name="Huang X."/>
            <person name="Zhao Y."/>
        </authorList>
    </citation>
    <scope>NUCLEOTIDE SEQUENCE</scope>
</reference>
<dbReference type="Proteomes" id="UP000604825">
    <property type="component" value="Unassembled WGS sequence"/>
</dbReference>
<protein>
    <recommendedName>
        <fullName evidence="2">Retrovirus-related Pol polyprotein from transposon TNT 1-94-like beta-barrel domain-containing protein</fullName>
    </recommendedName>
</protein>
<proteinExistence type="predicted"/>
<evidence type="ECO:0000313" key="3">
    <source>
        <dbReference type="EMBL" id="CAD6252843.1"/>
    </source>
</evidence>